<dbReference type="GO" id="GO:0005524">
    <property type="term" value="F:ATP binding"/>
    <property type="evidence" value="ECO:0007669"/>
    <property type="project" value="UniProtKB-KW"/>
</dbReference>
<evidence type="ECO:0000313" key="1">
    <source>
        <dbReference type="EMBL" id="SUA21696.1"/>
    </source>
</evidence>
<gene>
    <name evidence="1" type="primary">lolD_1</name>
    <name evidence="1" type="ORF">NCTC11421_01603</name>
</gene>
<accession>A0A378VZE7</accession>
<protein>
    <submittedName>
        <fullName evidence="1">Putative lipoprotein releasing factor ATP-binding protein</fullName>
    </submittedName>
</protein>
<reference evidence="1" key="1">
    <citation type="submission" date="2018-06" db="EMBL/GenBank/DDBJ databases">
        <authorList>
            <consortium name="Pathogen Informatics"/>
            <person name="Doyle S."/>
        </authorList>
    </citation>
    <scope>NUCLEOTIDE SEQUENCE [LARGE SCALE GENOMIC DNA]</scope>
    <source>
        <strain evidence="1">NCTC11421</strain>
    </source>
</reference>
<name>A0A378VZE7_NEIGO</name>
<sequence length="45" mass="4954">MMLELKTELGTGLVVVTHDDELAGRFERVMVMKDGSLHPRQGANA</sequence>
<organism evidence="1">
    <name type="scientific">Neisseria gonorrhoeae</name>
    <dbReference type="NCBI Taxonomy" id="485"/>
    <lineage>
        <taxon>Bacteria</taxon>
        <taxon>Pseudomonadati</taxon>
        <taxon>Pseudomonadota</taxon>
        <taxon>Betaproteobacteria</taxon>
        <taxon>Neisseriales</taxon>
        <taxon>Neisseriaceae</taxon>
        <taxon>Neisseria</taxon>
    </lineage>
</organism>
<dbReference type="AlphaFoldDB" id="A0A378VZE7"/>
<keyword evidence="1" id="KW-0067">ATP-binding</keyword>
<keyword evidence="1" id="KW-0449">Lipoprotein</keyword>
<dbReference type="EMBL" id="UGRI01000001">
    <property type="protein sequence ID" value="SUA21696.1"/>
    <property type="molecule type" value="Genomic_DNA"/>
</dbReference>
<keyword evidence="1" id="KW-0547">Nucleotide-binding</keyword>
<proteinExistence type="predicted"/>